<keyword evidence="10 14" id="KW-0560">Oxidoreductase</keyword>
<dbReference type="InterPro" id="IPR007197">
    <property type="entry name" value="rSAM"/>
</dbReference>
<dbReference type="RefSeq" id="WP_205006934.1">
    <property type="nucleotide sequence ID" value="NZ_CBCRXA010000008.1"/>
</dbReference>
<keyword evidence="12 14" id="KW-0411">Iron-sulfur</keyword>
<dbReference type="InterPro" id="IPR001989">
    <property type="entry name" value="Radical_activat_CS"/>
</dbReference>
<keyword evidence="16" id="KW-0670">Pyruvate</keyword>
<evidence type="ECO:0000256" key="13">
    <source>
        <dbReference type="ARBA" id="ARBA00047533"/>
    </source>
</evidence>
<dbReference type="InterPro" id="IPR058240">
    <property type="entry name" value="rSAM_sf"/>
</dbReference>
<evidence type="ECO:0000313" key="16">
    <source>
        <dbReference type="EMBL" id="MBM7658372.1"/>
    </source>
</evidence>
<evidence type="ECO:0000256" key="1">
    <source>
        <dbReference type="ARBA" id="ARBA00003141"/>
    </source>
</evidence>
<dbReference type="Gene3D" id="3.20.20.70">
    <property type="entry name" value="Aldolase class I"/>
    <property type="match status" value="1"/>
</dbReference>
<dbReference type="InterPro" id="IPR034465">
    <property type="entry name" value="Pyruvate_for-lyase_activase"/>
</dbReference>
<comment type="cofactor">
    <cofactor evidence="14">
        <name>[4Fe-4S] cluster</name>
        <dbReference type="ChEBI" id="CHEBI:49883"/>
    </cofactor>
    <text evidence="14">Binds 1 [4Fe-4S] cluster. The cluster is coordinated with 3 cysteines and an exchangeable S-adenosyl-L-methionine.</text>
</comment>
<comment type="caution">
    <text evidence="16">The sequence shown here is derived from an EMBL/GenBank/DDBJ whole genome shotgun (WGS) entry which is preliminary data.</text>
</comment>
<dbReference type="SFLD" id="SFLDG01118">
    <property type="entry name" value="activating_enzymes__group_2"/>
    <property type="match status" value="1"/>
</dbReference>
<comment type="similarity">
    <text evidence="3 14">Belongs to the organic radical-activating enzymes family.</text>
</comment>
<keyword evidence="16" id="KW-0456">Lyase</keyword>
<evidence type="ECO:0000256" key="2">
    <source>
        <dbReference type="ARBA" id="ARBA00004496"/>
    </source>
</evidence>
<dbReference type="GO" id="GO:0043365">
    <property type="term" value="F:[formate-C-acetyltransferase]-activating enzyme activity"/>
    <property type="evidence" value="ECO:0007669"/>
    <property type="project" value="UniProtKB-EC"/>
</dbReference>
<keyword evidence="11 14" id="KW-0408">Iron</keyword>
<proteinExistence type="inferred from homology"/>
<evidence type="ECO:0000256" key="7">
    <source>
        <dbReference type="ARBA" id="ARBA00022490"/>
    </source>
</evidence>
<comment type="catalytic activity">
    <reaction evidence="13 14">
        <text>glycyl-[formate C-acetyltransferase] + reduced [flavodoxin] + S-adenosyl-L-methionine = glycin-2-yl radical-[formate C-acetyltransferase] + semiquinone [flavodoxin] + 5'-deoxyadenosine + L-methionine + H(+)</text>
        <dbReference type="Rhea" id="RHEA:19225"/>
        <dbReference type="Rhea" id="RHEA-COMP:10622"/>
        <dbReference type="Rhea" id="RHEA-COMP:12190"/>
        <dbReference type="Rhea" id="RHEA-COMP:12191"/>
        <dbReference type="Rhea" id="RHEA-COMP:14480"/>
        <dbReference type="ChEBI" id="CHEBI:15378"/>
        <dbReference type="ChEBI" id="CHEBI:17319"/>
        <dbReference type="ChEBI" id="CHEBI:29947"/>
        <dbReference type="ChEBI" id="CHEBI:32722"/>
        <dbReference type="ChEBI" id="CHEBI:57618"/>
        <dbReference type="ChEBI" id="CHEBI:57844"/>
        <dbReference type="ChEBI" id="CHEBI:59789"/>
        <dbReference type="ChEBI" id="CHEBI:140311"/>
        <dbReference type="EC" id="1.97.1.4"/>
    </reaction>
</comment>
<sequence length="253" mass="28149">MVTGNIHSVESFGTVDGPGIRYVVFMQGCPLRCKYCHNVDTRAIGTGKNISVEQIISELKDYLPFIQASHGGITVSGGEPLLQMPFLTELFQACKKLGVHTAIDTSGVCYSDSPHFRSSFEKLAAVTDLVLLDIKEIDPERHKQLTGLTNRNILAFARWLSEKKLPIWIRHVLVPGVTDSEEDLSNLGAFINSLDNVARVELLPYHTMGIYKWENLGMDYPLKGIQPPTAKQMERAQLLLSEQINQKIVAAID</sequence>
<keyword evidence="7 14" id="KW-0963">Cytoplasm</keyword>
<evidence type="ECO:0000256" key="5">
    <source>
        <dbReference type="ARBA" id="ARBA00021356"/>
    </source>
</evidence>
<dbReference type="Pfam" id="PF04055">
    <property type="entry name" value="Radical_SAM"/>
    <property type="match status" value="1"/>
</dbReference>
<evidence type="ECO:0000256" key="14">
    <source>
        <dbReference type="RuleBase" id="RU362053"/>
    </source>
</evidence>
<comment type="function">
    <text evidence="1 14">Activation of pyruvate formate-lyase under anaerobic conditions by generation of an organic free radical, using S-adenosylmethionine and reduced flavodoxin as cosubstrates to produce 5'-deoxy-adenosine.</text>
</comment>
<evidence type="ECO:0000256" key="8">
    <source>
        <dbReference type="ARBA" id="ARBA00022691"/>
    </source>
</evidence>
<evidence type="ECO:0000256" key="6">
    <source>
        <dbReference type="ARBA" id="ARBA00022485"/>
    </source>
</evidence>
<dbReference type="PANTHER" id="PTHR30352">
    <property type="entry name" value="PYRUVATE FORMATE-LYASE-ACTIVATING ENZYME"/>
    <property type="match status" value="1"/>
</dbReference>
<comment type="subcellular location">
    <subcellularLocation>
        <location evidence="2 14">Cytoplasm</location>
    </subcellularLocation>
</comment>
<dbReference type="SFLD" id="SFLDF00278">
    <property type="entry name" value="pyruvate_formate-lyase_activas"/>
    <property type="match status" value="1"/>
</dbReference>
<dbReference type="Proteomes" id="UP000823201">
    <property type="component" value="Unassembled WGS sequence"/>
</dbReference>
<protein>
    <recommendedName>
        <fullName evidence="5 14">Pyruvate formate-lyase-activating enzyme</fullName>
        <ecNumber evidence="4 14">1.97.1.4</ecNumber>
    </recommendedName>
</protein>
<dbReference type="EMBL" id="JAFBEV010000015">
    <property type="protein sequence ID" value="MBM7658372.1"/>
    <property type="molecule type" value="Genomic_DNA"/>
</dbReference>
<dbReference type="InterPro" id="IPR034457">
    <property type="entry name" value="Organic_radical-activating"/>
</dbReference>
<dbReference type="SUPFAM" id="SSF102114">
    <property type="entry name" value="Radical SAM enzymes"/>
    <property type="match status" value="1"/>
</dbReference>
<evidence type="ECO:0000256" key="10">
    <source>
        <dbReference type="ARBA" id="ARBA00023002"/>
    </source>
</evidence>
<evidence type="ECO:0000313" key="17">
    <source>
        <dbReference type="Proteomes" id="UP000823201"/>
    </source>
</evidence>
<evidence type="ECO:0000256" key="4">
    <source>
        <dbReference type="ARBA" id="ARBA00012303"/>
    </source>
</evidence>
<keyword evidence="9 14" id="KW-0479">Metal-binding</keyword>
<dbReference type="InterPro" id="IPR012839">
    <property type="entry name" value="Organic_radical_activase"/>
</dbReference>
<organism evidence="16 17">
    <name type="scientific">Sporolactobacillus spathodeae</name>
    <dbReference type="NCBI Taxonomy" id="1465502"/>
    <lineage>
        <taxon>Bacteria</taxon>
        <taxon>Bacillati</taxon>
        <taxon>Bacillota</taxon>
        <taxon>Bacilli</taxon>
        <taxon>Bacillales</taxon>
        <taxon>Sporolactobacillaceae</taxon>
        <taxon>Sporolactobacillus</taxon>
    </lineage>
</organism>
<reference evidence="16 17" key="1">
    <citation type="submission" date="2021-01" db="EMBL/GenBank/DDBJ databases">
        <title>Genomic Encyclopedia of Type Strains, Phase IV (KMG-IV): sequencing the most valuable type-strain genomes for metagenomic binning, comparative biology and taxonomic classification.</title>
        <authorList>
            <person name="Goeker M."/>
        </authorList>
    </citation>
    <scope>NUCLEOTIDE SEQUENCE [LARGE SCALE GENOMIC DNA]</scope>
    <source>
        <strain evidence="16 17">DSM 100968</strain>
    </source>
</reference>
<dbReference type="PANTHER" id="PTHR30352:SF5">
    <property type="entry name" value="PYRUVATE FORMATE-LYASE 1-ACTIVATING ENZYME"/>
    <property type="match status" value="1"/>
</dbReference>
<evidence type="ECO:0000256" key="3">
    <source>
        <dbReference type="ARBA" id="ARBA00009777"/>
    </source>
</evidence>
<dbReference type="PIRSF" id="PIRSF000371">
    <property type="entry name" value="PFL_act_enz"/>
    <property type="match status" value="1"/>
</dbReference>
<keyword evidence="6 14" id="KW-0004">4Fe-4S</keyword>
<dbReference type="GO" id="GO:0016829">
    <property type="term" value="F:lyase activity"/>
    <property type="evidence" value="ECO:0007669"/>
    <property type="project" value="UniProtKB-KW"/>
</dbReference>
<dbReference type="PROSITE" id="PS01087">
    <property type="entry name" value="RADICAL_ACTIVATING"/>
    <property type="match status" value="1"/>
</dbReference>
<dbReference type="InterPro" id="IPR012838">
    <property type="entry name" value="PFL1_activating"/>
</dbReference>
<dbReference type="SFLD" id="SFLDG01066">
    <property type="entry name" value="organic_radical-activating_enz"/>
    <property type="match status" value="1"/>
</dbReference>
<feature type="domain" description="Radical SAM core" evidence="15">
    <location>
        <begin position="15"/>
        <end position="243"/>
    </location>
</feature>
<name>A0ABS2Q9B5_9BACL</name>
<gene>
    <name evidence="16" type="ORF">JOC27_001825</name>
</gene>
<dbReference type="PROSITE" id="PS51918">
    <property type="entry name" value="RADICAL_SAM"/>
    <property type="match status" value="1"/>
</dbReference>
<accession>A0ABS2Q9B5</accession>
<dbReference type="InterPro" id="IPR040074">
    <property type="entry name" value="BssD/PflA/YjjW"/>
</dbReference>
<dbReference type="InterPro" id="IPR013785">
    <property type="entry name" value="Aldolase_TIM"/>
</dbReference>
<dbReference type="NCBIfam" id="TIGR02493">
    <property type="entry name" value="PFLA"/>
    <property type="match status" value="1"/>
</dbReference>
<keyword evidence="8 14" id="KW-0949">S-adenosyl-L-methionine</keyword>
<dbReference type="SFLD" id="SFLDS00029">
    <property type="entry name" value="Radical_SAM"/>
    <property type="match status" value="1"/>
</dbReference>
<evidence type="ECO:0000256" key="12">
    <source>
        <dbReference type="ARBA" id="ARBA00023014"/>
    </source>
</evidence>
<keyword evidence="17" id="KW-1185">Reference proteome</keyword>
<evidence type="ECO:0000259" key="15">
    <source>
        <dbReference type="PROSITE" id="PS51918"/>
    </source>
</evidence>
<evidence type="ECO:0000256" key="9">
    <source>
        <dbReference type="ARBA" id="ARBA00022723"/>
    </source>
</evidence>
<dbReference type="CDD" id="cd01335">
    <property type="entry name" value="Radical_SAM"/>
    <property type="match status" value="1"/>
</dbReference>
<dbReference type="EC" id="1.97.1.4" evidence="4 14"/>
<evidence type="ECO:0000256" key="11">
    <source>
        <dbReference type="ARBA" id="ARBA00023004"/>
    </source>
</evidence>